<dbReference type="Gene3D" id="3.40.50.9100">
    <property type="entry name" value="Dehydroquinase, class II"/>
    <property type="match status" value="1"/>
</dbReference>
<dbReference type="AlphaFoldDB" id="A0AA38XUE1"/>
<sequence length="264" mass="27647">MTLLVIRHASPSVPRPLLPAELSGHPVLCTDCASLADVRQCLCQPQARSADWVLLDVGVADEAQWCAEGGALQAALDGLPAEYIELQSPHQPGLEARLRLQHGPAAVVVDQRSQQAGYPLSLAIVSPAGALIRTAAPLPAPVLKSLVHRAIDAGTSVAIRACGSEQELLDALRVADHSRGEVTLLDPGACADSLRLQRLLPYLHNAYVEVHDDGAVAEPCLPAGVGQRLGIAAGYGAQSYVLALDIALDHLGLAEQANRVHVGT</sequence>
<reference evidence="3" key="1">
    <citation type="submission" date="2022-10" db="EMBL/GenBank/DDBJ databases">
        <title>Culturing micro-colonial fungi from biological soil crusts in the Mojave desert and describing Neophaeococcomyces mojavensis, and introducing the new genera and species Taxawa tesnikishii.</title>
        <authorList>
            <person name="Kurbessoian T."/>
            <person name="Stajich J.E."/>
        </authorList>
    </citation>
    <scope>NUCLEOTIDE SEQUENCE</scope>
    <source>
        <strain evidence="3">TK_35</strain>
    </source>
</reference>
<accession>A0AA38XUE1</accession>
<proteinExistence type="predicted"/>
<name>A0AA38XUE1_9EURO</name>
<dbReference type="GO" id="GO:0003855">
    <property type="term" value="F:3-dehydroquinate dehydratase activity"/>
    <property type="evidence" value="ECO:0007669"/>
    <property type="project" value="UniProtKB-EC"/>
</dbReference>
<dbReference type="EC" id="4.2.1.10" evidence="1"/>
<protein>
    <recommendedName>
        <fullName evidence="1">3-dehydroquinate dehydratase</fullName>
        <ecNumber evidence="1">4.2.1.10</ecNumber>
    </recommendedName>
</protein>
<evidence type="ECO:0000313" key="3">
    <source>
        <dbReference type="EMBL" id="KAJ9622862.1"/>
    </source>
</evidence>
<evidence type="ECO:0000256" key="2">
    <source>
        <dbReference type="ARBA" id="ARBA00023239"/>
    </source>
</evidence>
<dbReference type="InterPro" id="IPR036441">
    <property type="entry name" value="DHquinase_II_sf"/>
</dbReference>
<evidence type="ECO:0000256" key="1">
    <source>
        <dbReference type="ARBA" id="ARBA00012060"/>
    </source>
</evidence>
<dbReference type="SUPFAM" id="SSF52304">
    <property type="entry name" value="Type II 3-dehydroquinate dehydratase"/>
    <property type="match status" value="1"/>
</dbReference>
<keyword evidence="2" id="KW-0456">Lyase</keyword>
<comment type="caution">
    <text evidence="3">The sequence shown here is derived from an EMBL/GenBank/DDBJ whole genome shotgun (WGS) entry which is preliminary data.</text>
</comment>
<dbReference type="EMBL" id="JAPDRN010000104">
    <property type="protein sequence ID" value="KAJ9622862.1"/>
    <property type="molecule type" value="Genomic_DNA"/>
</dbReference>
<organism evidence="3">
    <name type="scientific">Knufia peltigerae</name>
    <dbReference type="NCBI Taxonomy" id="1002370"/>
    <lineage>
        <taxon>Eukaryota</taxon>
        <taxon>Fungi</taxon>
        <taxon>Dikarya</taxon>
        <taxon>Ascomycota</taxon>
        <taxon>Pezizomycotina</taxon>
        <taxon>Eurotiomycetes</taxon>
        <taxon>Chaetothyriomycetidae</taxon>
        <taxon>Chaetothyriales</taxon>
        <taxon>Trichomeriaceae</taxon>
        <taxon>Knufia</taxon>
    </lineage>
</organism>
<gene>
    <name evidence="3" type="ORF">H2204_011342</name>
</gene>